<evidence type="ECO:0000256" key="5">
    <source>
        <dbReference type="ARBA" id="ARBA00023136"/>
    </source>
</evidence>
<feature type="transmembrane region" description="Helical" evidence="6">
    <location>
        <begin position="189"/>
        <end position="210"/>
    </location>
</feature>
<protein>
    <submittedName>
        <fullName evidence="7">ABC transporter permease</fullName>
    </submittedName>
</protein>
<feature type="transmembrane region" description="Helical" evidence="6">
    <location>
        <begin position="139"/>
        <end position="162"/>
    </location>
</feature>
<keyword evidence="4 6" id="KW-1133">Transmembrane helix</keyword>
<keyword evidence="5 6" id="KW-0472">Membrane</keyword>
<evidence type="ECO:0000313" key="7">
    <source>
        <dbReference type="EMBL" id="ASZ09433.1"/>
    </source>
</evidence>
<dbReference type="RefSeq" id="WP_027875499.1">
    <property type="nucleotide sequence ID" value="NZ_CP023173.1"/>
</dbReference>
<gene>
    <name evidence="7" type="ORF">CK556_03720</name>
</gene>
<comment type="subcellular location">
    <subcellularLocation>
        <location evidence="1">Cell membrane</location>
        <topology evidence="1">Multi-pass membrane protein</topology>
    </subcellularLocation>
</comment>
<evidence type="ECO:0000256" key="4">
    <source>
        <dbReference type="ARBA" id="ARBA00022989"/>
    </source>
</evidence>
<dbReference type="Proteomes" id="UP000232229">
    <property type="component" value="Chromosome"/>
</dbReference>
<feature type="transmembrane region" description="Helical" evidence="6">
    <location>
        <begin position="65"/>
        <end position="86"/>
    </location>
</feature>
<dbReference type="Pfam" id="PF02653">
    <property type="entry name" value="BPD_transp_2"/>
    <property type="match status" value="1"/>
</dbReference>
<organism evidence="7 8">
    <name type="scientific">Mesoplasma chauliocola</name>
    <dbReference type="NCBI Taxonomy" id="216427"/>
    <lineage>
        <taxon>Bacteria</taxon>
        <taxon>Bacillati</taxon>
        <taxon>Mycoplasmatota</taxon>
        <taxon>Mollicutes</taxon>
        <taxon>Entomoplasmatales</taxon>
        <taxon>Entomoplasmataceae</taxon>
        <taxon>Mesoplasma</taxon>
    </lineage>
</organism>
<dbReference type="PANTHER" id="PTHR43370">
    <property type="entry name" value="SUGAR ABC TRANSPORTER INTEGRAL MEMBRANE PROTEIN-RELATED"/>
    <property type="match status" value="1"/>
</dbReference>
<proteinExistence type="predicted"/>
<feature type="transmembrane region" description="Helical" evidence="6">
    <location>
        <begin position="7"/>
        <end position="24"/>
    </location>
</feature>
<name>A0A249SPA9_9MOLU</name>
<evidence type="ECO:0000313" key="8">
    <source>
        <dbReference type="Proteomes" id="UP000232229"/>
    </source>
</evidence>
<keyword evidence="2" id="KW-1003">Cell membrane</keyword>
<feature type="transmembrane region" description="Helical" evidence="6">
    <location>
        <begin position="98"/>
        <end position="118"/>
    </location>
</feature>
<keyword evidence="3 6" id="KW-0812">Transmembrane</keyword>
<accession>A0A249SPA9</accession>
<dbReference type="PANTHER" id="PTHR43370:SF1">
    <property type="entry name" value="GUANOSINE ABC TRANSPORTER PERMEASE PROTEIN NUPQ"/>
    <property type="match status" value="1"/>
</dbReference>
<dbReference type="STRING" id="1336232.GCA_000518825_01055"/>
<dbReference type="AlphaFoldDB" id="A0A249SPA9"/>
<sequence>METIFKLFLAFFAIFTLAAIAGMFTERSGVVNLGIEGFMTIGALFYTLSIYFIKDAGVDVVSIKVTIITIAFIIAMFGGALFSLLHSFMSLKLKTDQVISGTVINLLAQGIGLFVVNIKAVSNGSTINAQISPEVMNGFSFLSAYMLIAFCFSLFIGLYFTFTKTGTRHISAGENPNALDAAGIKVNRYRFICITISGAIAGLAGAIFVITQTLQNFDGSVQGLGFISLAIMIIGQWRVSLIVFFSAIFSIMFAIGTGLDIGSQFRPLTKAMPFMMSIFVMIIASKWSSPPQASGIAFDKTLR</sequence>
<evidence type="ECO:0000256" key="3">
    <source>
        <dbReference type="ARBA" id="ARBA00022692"/>
    </source>
</evidence>
<dbReference type="GO" id="GO:0022857">
    <property type="term" value="F:transmembrane transporter activity"/>
    <property type="evidence" value="ECO:0007669"/>
    <property type="project" value="InterPro"/>
</dbReference>
<dbReference type="GO" id="GO:0005886">
    <property type="term" value="C:plasma membrane"/>
    <property type="evidence" value="ECO:0007669"/>
    <property type="project" value="UniProtKB-SubCell"/>
</dbReference>
<dbReference type="KEGG" id="mchc:CK556_03720"/>
<evidence type="ECO:0000256" key="1">
    <source>
        <dbReference type="ARBA" id="ARBA00004651"/>
    </source>
</evidence>
<feature type="transmembrane region" description="Helical" evidence="6">
    <location>
        <begin position="30"/>
        <end position="53"/>
    </location>
</feature>
<evidence type="ECO:0000256" key="6">
    <source>
        <dbReference type="SAM" id="Phobius"/>
    </source>
</evidence>
<feature type="transmembrane region" description="Helical" evidence="6">
    <location>
        <begin position="271"/>
        <end position="288"/>
    </location>
</feature>
<feature type="transmembrane region" description="Helical" evidence="6">
    <location>
        <begin position="241"/>
        <end position="259"/>
    </location>
</feature>
<dbReference type="CDD" id="cd06580">
    <property type="entry name" value="TM_PBP1_transp_TpRbsC_like"/>
    <property type="match status" value="1"/>
</dbReference>
<evidence type="ECO:0000256" key="2">
    <source>
        <dbReference type="ARBA" id="ARBA00022475"/>
    </source>
</evidence>
<reference evidence="7 8" key="1">
    <citation type="submission" date="2017-08" db="EMBL/GenBank/DDBJ databases">
        <title>Complete Genome Sequence of Mesoplasma chauliocola.</title>
        <authorList>
            <person name="Knight T.F.Jr."/>
            <person name="Citino T."/>
        </authorList>
    </citation>
    <scope>NUCLEOTIDE SEQUENCE [LARGE SCALE GENOMIC DNA]</scope>
    <source>
        <strain evidence="7 8">CHPA-2</strain>
    </source>
</reference>
<dbReference type="InterPro" id="IPR001851">
    <property type="entry name" value="ABC_transp_permease"/>
</dbReference>
<keyword evidence="8" id="KW-1185">Reference proteome</keyword>
<dbReference type="EMBL" id="CP023173">
    <property type="protein sequence ID" value="ASZ09433.1"/>
    <property type="molecule type" value="Genomic_DNA"/>
</dbReference>